<sequence length="371" mass="42021">MNEQTKYMRPSIMEVYNRISEDEARARAKEESERDVCAERWLSGQRSIKESRRKSTPELEIDESRHSLGSTHNVSLKESDMDSISISADGENASNSDSSSYTRSKAQSSVTAYPMESSLYPLKNNIPRGSPARTKPLLSAWGPLLDLDPLSSNGITIEWKSQDDPPETEKAQEYTIEEDDLWKMIRLLKEVLKEPSRESAPPDETLQQMLQAIDATQQPNGAGKSESATNALATELRLEKISMDDAEYAHQLDKIRERLGSLVTRLHENEPTPTDFDVNSMASRRFMIKGLFTRSMLVTVFGMLLGLILLSIVALHWLRFRAFYLFEFTYHDPLYQDFYPMPSNVEAFLSPLVSYNVPFAVSNHGMATSMS</sequence>
<keyword evidence="2" id="KW-0472">Membrane</keyword>
<reference evidence="4" key="1">
    <citation type="journal article" date="2017" name="Nucleic Acids Res.">
        <title>Proteogenomics produces comprehensive and highly accurate protein-coding gene annotation in a complete genome assembly of Malassezia sympodialis.</title>
        <authorList>
            <person name="Zhu Y."/>
            <person name="Engstroem P.G."/>
            <person name="Tellgren-Roth C."/>
            <person name="Baudo C.D."/>
            <person name="Kennell J.C."/>
            <person name="Sun S."/>
            <person name="Billmyre R.B."/>
            <person name="Schroeder M.S."/>
            <person name="Andersson A."/>
            <person name="Holm T."/>
            <person name="Sigurgeirsson B."/>
            <person name="Wu G."/>
            <person name="Sankaranarayanan S.R."/>
            <person name="Siddharthan R."/>
            <person name="Sanyal K."/>
            <person name="Lundeberg J."/>
            <person name="Nystedt B."/>
            <person name="Boekhout T."/>
            <person name="Dawson T.L. Jr."/>
            <person name="Heitman J."/>
            <person name="Scheynius A."/>
            <person name="Lehtioe J."/>
        </authorList>
    </citation>
    <scope>NUCLEOTIDE SEQUENCE [LARGE SCALE GENOMIC DNA]</scope>
    <source>
        <strain evidence="4">ATCC 42132</strain>
    </source>
</reference>
<evidence type="ECO:0000256" key="1">
    <source>
        <dbReference type="SAM" id="MobiDB-lite"/>
    </source>
</evidence>
<evidence type="ECO:0000313" key="3">
    <source>
        <dbReference type="EMBL" id="SHO80004.1"/>
    </source>
</evidence>
<feature type="compositionally biased region" description="Polar residues" evidence="1">
    <location>
        <begin position="81"/>
        <end position="109"/>
    </location>
</feature>
<accession>A0A1M8ACP9</accession>
<protein>
    <submittedName>
        <fullName evidence="3">Uncharacterized protein</fullName>
    </submittedName>
</protein>
<keyword evidence="2" id="KW-1133">Transmembrane helix</keyword>
<name>A0A1M8ACP9_MALS4</name>
<keyword evidence="4" id="KW-1185">Reference proteome</keyword>
<dbReference type="Proteomes" id="UP000186303">
    <property type="component" value="Chromosome 8"/>
</dbReference>
<gene>
    <name evidence="3" type="ORF">MSYG_4359</name>
</gene>
<proteinExistence type="predicted"/>
<keyword evidence="2" id="KW-0812">Transmembrane</keyword>
<feature type="compositionally biased region" description="Basic and acidic residues" evidence="1">
    <location>
        <begin position="20"/>
        <end position="38"/>
    </location>
</feature>
<dbReference type="EMBL" id="LT671828">
    <property type="protein sequence ID" value="SHO80004.1"/>
    <property type="molecule type" value="Genomic_DNA"/>
</dbReference>
<feature type="region of interest" description="Disordered" evidence="1">
    <location>
        <begin position="20"/>
        <end position="109"/>
    </location>
</feature>
<evidence type="ECO:0000313" key="4">
    <source>
        <dbReference type="Proteomes" id="UP000186303"/>
    </source>
</evidence>
<dbReference type="VEuPathDB" id="FungiDB:MSYG_4359"/>
<feature type="transmembrane region" description="Helical" evidence="2">
    <location>
        <begin position="291"/>
        <end position="318"/>
    </location>
</feature>
<dbReference type="OrthoDB" id="3349135at2759"/>
<organism evidence="3 4">
    <name type="scientific">Malassezia sympodialis (strain ATCC 42132)</name>
    <name type="common">Atopic eczema-associated yeast</name>
    <dbReference type="NCBI Taxonomy" id="1230383"/>
    <lineage>
        <taxon>Eukaryota</taxon>
        <taxon>Fungi</taxon>
        <taxon>Dikarya</taxon>
        <taxon>Basidiomycota</taxon>
        <taxon>Ustilaginomycotina</taxon>
        <taxon>Malasseziomycetes</taxon>
        <taxon>Malasseziales</taxon>
        <taxon>Malasseziaceae</taxon>
        <taxon>Malassezia</taxon>
    </lineage>
</organism>
<feature type="compositionally biased region" description="Basic and acidic residues" evidence="1">
    <location>
        <begin position="47"/>
        <end position="66"/>
    </location>
</feature>
<evidence type="ECO:0000256" key="2">
    <source>
        <dbReference type="SAM" id="Phobius"/>
    </source>
</evidence>
<dbReference type="AlphaFoldDB" id="A0A1M8ACP9"/>